<feature type="compositionally biased region" description="Basic and acidic residues" evidence="1">
    <location>
        <begin position="69"/>
        <end position="78"/>
    </location>
</feature>
<dbReference type="Proteomes" id="UP001224775">
    <property type="component" value="Unassembled WGS sequence"/>
</dbReference>
<organism evidence="3 4">
    <name type="scientific">Skeletonema marinoi</name>
    <dbReference type="NCBI Taxonomy" id="267567"/>
    <lineage>
        <taxon>Eukaryota</taxon>
        <taxon>Sar</taxon>
        <taxon>Stramenopiles</taxon>
        <taxon>Ochrophyta</taxon>
        <taxon>Bacillariophyta</taxon>
        <taxon>Coscinodiscophyceae</taxon>
        <taxon>Thalassiosirophycidae</taxon>
        <taxon>Thalassiosirales</taxon>
        <taxon>Skeletonemataceae</taxon>
        <taxon>Skeletonema</taxon>
        <taxon>Skeletonema marinoi-dohrnii complex</taxon>
    </lineage>
</organism>
<proteinExistence type="predicted"/>
<evidence type="ECO:0000313" key="4">
    <source>
        <dbReference type="Proteomes" id="UP001224775"/>
    </source>
</evidence>
<evidence type="ECO:0000313" key="3">
    <source>
        <dbReference type="EMBL" id="KAK1748178.1"/>
    </source>
</evidence>
<reference evidence="3" key="1">
    <citation type="submission" date="2023-06" db="EMBL/GenBank/DDBJ databases">
        <title>Survivors Of The Sea: Transcriptome response of Skeletonema marinoi to long-term dormancy.</title>
        <authorList>
            <person name="Pinder M.I.M."/>
            <person name="Kourtchenko O."/>
            <person name="Robertson E.K."/>
            <person name="Larsson T."/>
            <person name="Maumus F."/>
            <person name="Osuna-Cruz C.M."/>
            <person name="Vancaester E."/>
            <person name="Stenow R."/>
            <person name="Vandepoele K."/>
            <person name="Ploug H."/>
            <person name="Bruchert V."/>
            <person name="Godhe A."/>
            <person name="Topel M."/>
        </authorList>
    </citation>
    <scope>NUCLEOTIDE SEQUENCE</scope>
    <source>
        <strain evidence="3">R05AC</strain>
    </source>
</reference>
<gene>
    <name evidence="3" type="ORF">QTG54_000117</name>
</gene>
<keyword evidence="2" id="KW-0732">Signal</keyword>
<keyword evidence="4" id="KW-1185">Reference proteome</keyword>
<accession>A0AAD8YKP8</accession>
<sequence>MKLFLLATIALAFPGTSSVDAKGDSRPFGSKSSKTRKSQHGSEGCPPIHRTDDESAPLIINGTASPIDDEGRHPKNSEDGGLVLVDGTDDASGSEAVEEEEVDDALLIETFGDDDVSPSSTQGFDPAIAMFEWLKGCAEADLDKDTCLVTKTLDSLVNMDGHSQDDDSTFPSKRRVLQEEGCRPEMSEHDLRNIMNGSRADCMQVAIGYSDEVFEGMFMEFWKCNVPTSNLM</sequence>
<comment type="caution">
    <text evidence="3">The sequence shown here is derived from an EMBL/GenBank/DDBJ whole genome shotgun (WGS) entry which is preliminary data.</text>
</comment>
<name>A0AAD8YKP8_9STRA</name>
<dbReference type="EMBL" id="JATAAI010000001">
    <property type="protein sequence ID" value="KAK1748178.1"/>
    <property type="molecule type" value="Genomic_DNA"/>
</dbReference>
<protein>
    <submittedName>
        <fullName evidence="3">Uncharacterized protein</fullName>
    </submittedName>
</protein>
<dbReference type="AlphaFoldDB" id="A0AAD8YKP8"/>
<feature type="signal peptide" evidence="2">
    <location>
        <begin position="1"/>
        <end position="18"/>
    </location>
</feature>
<evidence type="ECO:0000256" key="2">
    <source>
        <dbReference type="SAM" id="SignalP"/>
    </source>
</evidence>
<evidence type="ECO:0000256" key="1">
    <source>
        <dbReference type="SAM" id="MobiDB-lite"/>
    </source>
</evidence>
<feature type="chain" id="PRO_5042093686" evidence="2">
    <location>
        <begin position="19"/>
        <end position="232"/>
    </location>
</feature>
<feature type="region of interest" description="Disordered" evidence="1">
    <location>
        <begin position="16"/>
        <end position="92"/>
    </location>
</feature>